<name>I0R8N8_9FIRM</name>
<reference evidence="2 3" key="1">
    <citation type="submission" date="2012-03" db="EMBL/GenBank/DDBJ databases">
        <authorList>
            <person name="Durkin A.S."/>
            <person name="McCorrison J."/>
            <person name="Torralba M."/>
            <person name="Gillis M."/>
            <person name="Methe B."/>
            <person name="Sutton G."/>
            <person name="Nelson K.E."/>
        </authorList>
    </citation>
    <scope>NUCLEOTIDE SEQUENCE [LARGE SCALE GENOMIC DNA]</scope>
    <source>
        <strain evidence="2 3">F0468</strain>
    </source>
</reference>
<dbReference type="Proteomes" id="UP000005039">
    <property type="component" value="Unassembled WGS sequence"/>
</dbReference>
<dbReference type="AlphaFoldDB" id="I0R8N8"/>
<proteinExistence type="predicted"/>
<organism evidence="2 3">
    <name type="scientific">Lachnoanaerobaculum saburreum F0468</name>
    <dbReference type="NCBI Taxonomy" id="1095750"/>
    <lineage>
        <taxon>Bacteria</taxon>
        <taxon>Bacillati</taxon>
        <taxon>Bacillota</taxon>
        <taxon>Clostridia</taxon>
        <taxon>Lachnospirales</taxon>
        <taxon>Lachnospiraceae</taxon>
        <taxon>Lachnoanaerobaculum</taxon>
    </lineage>
</organism>
<sequence length="140" mass="15720">MSKETTSDISNNISKKKTKKRVTSFLGRIVTYIMLLIMLVGIPFSFQFGHSIFYASSVDSPPGRNVEMTIEDGMSFGKLADKLYENGVIGNKLSLEIQAKFFDIRMHSGEYTFNTSQTSRQILEMIDDGKSGNKNNDNKS</sequence>
<keyword evidence="1" id="KW-0472">Membrane</keyword>
<keyword evidence="1" id="KW-1133">Transmembrane helix</keyword>
<feature type="transmembrane region" description="Helical" evidence="1">
    <location>
        <begin position="25"/>
        <end position="46"/>
    </location>
</feature>
<accession>I0R8N8</accession>
<comment type="caution">
    <text evidence="2">The sequence shown here is derived from an EMBL/GenBank/DDBJ whole genome shotgun (WGS) entry which is preliminary data.</text>
</comment>
<dbReference type="OrthoDB" id="9810667at2"/>
<gene>
    <name evidence="2" type="ORF">HMPREF9970_2432</name>
</gene>
<evidence type="ECO:0000256" key="1">
    <source>
        <dbReference type="SAM" id="Phobius"/>
    </source>
</evidence>
<dbReference type="Gene3D" id="3.30.1490.480">
    <property type="entry name" value="Endolytic murein transglycosylase"/>
    <property type="match status" value="1"/>
</dbReference>
<dbReference type="eggNOG" id="COG1559">
    <property type="taxonomic scope" value="Bacteria"/>
</dbReference>
<protein>
    <submittedName>
        <fullName evidence="2">YceG-like domain protein</fullName>
    </submittedName>
</protein>
<dbReference type="RefSeq" id="WP_008753757.1">
    <property type="nucleotide sequence ID" value="NZ_AJGH01000059.1"/>
</dbReference>
<keyword evidence="1" id="KW-0812">Transmembrane</keyword>
<keyword evidence="3" id="KW-1185">Reference proteome</keyword>
<evidence type="ECO:0000313" key="3">
    <source>
        <dbReference type="Proteomes" id="UP000005039"/>
    </source>
</evidence>
<dbReference type="PATRIC" id="fig|1095750.3.peg.1152"/>
<evidence type="ECO:0000313" key="2">
    <source>
        <dbReference type="EMBL" id="EIC96046.1"/>
    </source>
</evidence>
<dbReference type="EMBL" id="AJGH01000059">
    <property type="protein sequence ID" value="EIC96046.1"/>
    <property type="molecule type" value="Genomic_DNA"/>
</dbReference>